<comment type="caution">
    <text evidence="2">The sequence shown here is derived from an EMBL/GenBank/DDBJ whole genome shotgun (WGS) entry which is preliminary data.</text>
</comment>
<dbReference type="PANTHER" id="PTHR47584:SF14">
    <property type="entry name" value="L10-INTERACTING MYB DOMAIN-CONTAINING PROTEIN-LIKE"/>
    <property type="match status" value="1"/>
</dbReference>
<dbReference type="PANTHER" id="PTHR47584">
    <property type="match status" value="1"/>
</dbReference>
<evidence type="ECO:0000313" key="2">
    <source>
        <dbReference type="EMBL" id="OWM63877.1"/>
    </source>
</evidence>
<organism evidence="2 3">
    <name type="scientific">Punica granatum</name>
    <name type="common">Pomegranate</name>
    <dbReference type="NCBI Taxonomy" id="22663"/>
    <lineage>
        <taxon>Eukaryota</taxon>
        <taxon>Viridiplantae</taxon>
        <taxon>Streptophyta</taxon>
        <taxon>Embryophyta</taxon>
        <taxon>Tracheophyta</taxon>
        <taxon>Spermatophyta</taxon>
        <taxon>Magnoliopsida</taxon>
        <taxon>eudicotyledons</taxon>
        <taxon>Gunneridae</taxon>
        <taxon>Pentapetalae</taxon>
        <taxon>rosids</taxon>
        <taxon>malvids</taxon>
        <taxon>Myrtales</taxon>
        <taxon>Lythraceae</taxon>
        <taxon>Punica</taxon>
    </lineage>
</organism>
<sequence>MTVEMGKQFPNEQLCSQKIKDKNTRLKRMYKQFTEMVNHTGIGWDVDTNTINESPDVRDMFINKNRVFKTFRNKDCKHYRLLNELFNSSSATGALRISSIDLPRTSDEEQQLHEEFISTSKKKQKQPVNLQEGPDESDDPVQIQEPIIFESRHRVRKRPSSKSSKLQECMDLFKASFKQKPHSTPPSSKRNKSVSSPEKNSIWEAMVELDKLKPTIPHRLYIAGSLTLLDDKMMRLFMYYTEDGQRK</sequence>
<dbReference type="Proteomes" id="UP000197138">
    <property type="component" value="Unassembled WGS sequence"/>
</dbReference>
<dbReference type="InterPro" id="IPR045026">
    <property type="entry name" value="LIMYB"/>
</dbReference>
<evidence type="ECO:0008006" key="4">
    <source>
        <dbReference type="Google" id="ProtNLM"/>
    </source>
</evidence>
<reference evidence="3" key="1">
    <citation type="journal article" date="2017" name="Plant J.">
        <title>The pomegranate (Punica granatum L.) genome and the genomics of punicalagin biosynthesis.</title>
        <authorList>
            <person name="Qin G."/>
            <person name="Xu C."/>
            <person name="Ming R."/>
            <person name="Tang H."/>
            <person name="Guyot R."/>
            <person name="Kramer E.M."/>
            <person name="Hu Y."/>
            <person name="Yi X."/>
            <person name="Qi Y."/>
            <person name="Xu X."/>
            <person name="Gao Z."/>
            <person name="Pan H."/>
            <person name="Jian J."/>
            <person name="Tian Y."/>
            <person name="Yue Z."/>
            <person name="Xu Y."/>
        </authorList>
    </citation>
    <scope>NUCLEOTIDE SEQUENCE [LARGE SCALE GENOMIC DNA]</scope>
    <source>
        <strain evidence="3">cv. Dabenzi</strain>
    </source>
</reference>
<evidence type="ECO:0000313" key="3">
    <source>
        <dbReference type="Proteomes" id="UP000197138"/>
    </source>
</evidence>
<feature type="region of interest" description="Disordered" evidence="1">
    <location>
        <begin position="117"/>
        <end position="142"/>
    </location>
</feature>
<feature type="compositionally biased region" description="Polar residues" evidence="1">
    <location>
        <begin position="185"/>
        <end position="198"/>
    </location>
</feature>
<dbReference type="EMBL" id="MTKT01005880">
    <property type="protein sequence ID" value="OWM63877.1"/>
    <property type="molecule type" value="Genomic_DNA"/>
</dbReference>
<name>A0A218VTJ7_PUNGR</name>
<dbReference type="AlphaFoldDB" id="A0A218VTJ7"/>
<protein>
    <recommendedName>
        <fullName evidence="4">Myb/SANT-like domain-containing protein</fullName>
    </recommendedName>
</protein>
<evidence type="ECO:0000256" key="1">
    <source>
        <dbReference type="SAM" id="MobiDB-lite"/>
    </source>
</evidence>
<gene>
    <name evidence="2" type="ORF">CDL15_Pgr006139</name>
</gene>
<proteinExistence type="predicted"/>
<feature type="region of interest" description="Disordered" evidence="1">
    <location>
        <begin position="176"/>
        <end position="198"/>
    </location>
</feature>
<accession>A0A218VTJ7</accession>